<dbReference type="GO" id="GO:0003677">
    <property type="term" value="F:DNA binding"/>
    <property type="evidence" value="ECO:0007669"/>
    <property type="project" value="InterPro"/>
</dbReference>
<comment type="caution">
    <text evidence="2">The sequence shown here is derived from an EMBL/GenBank/DDBJ whole genome shotgun (WGS) entry which is preliminary data.</text>
</comment>
<dbReference type="EMBL" id="PDUG01000003">
    <property type="protein sequence ID" value="PIC41218.1"/>
    <property type="molecule type" value="Genomic_DNA"/>
</dbReference>
<dbReference type="SUPFAM" id="SSF47413">
    <property type="entry name" value="lambda repressor-like DNA-binding domains"/>
    <property type="match status" value="1"/>
</dbReference>
<gene>
    <name evidence="2" type="primary">Cnig_chr_III.g8716</name>
    <name evidence="2" type="ORF">B9Z55_008716</name>
</gene>
<evidence type="ECO:0000313" key="3">
    <source>
        <dbReference type="Proteomes" id="UP000230233"/>
    </source>
</evidence>
<dbReference type="GO" id="GO:0005634">
    <property type="term" value="C:nucleus"/>
    <property type="evidence" value="ECO:0007669"/>
    <property type="project" value="UniProtKB-ARBA"/>
</dbReference>
<sequence length="183" mass="21114">MSNPPITMYQRHILAQLIESGLSNDQIINQYRLIYAHNQRLQKTWTSSESSGSSRTSSGSLVTTSSRIPGPPPQIPVIFRKIDNYDENYDPRRLGILLNLSKKNLGEHVRKWKIAMNFTTAELAGRVGVCTATISRFMQGSDRISVQMERKILIGCMRIQDHYDFVKHQRRHLQYLQRLQISN</sequence>
<dbReference type="OrthoDB" id="10321025at2759"/>
<evidence type="ECO:0000313" key="2">
    <source>
        <dbReference type="EMBL" id="PIC41218.1"/>
    </source>
</evidence>
<proteinExistence type="predicted"/>
<feature type="compositionally biased region" description="Low complexity" evidence="1">
    <location>
        <begin position="45"/>
        <end position="66"/>
    </location>
</feature>
<keyword evidence="3" id="KW-1185">Reference proteome</keyword>
<dbReference type="Gene3D" id="1.10.260.40">
    <property type="entry name" value="lambda repressor-like DNA-binding domains"/>
    <property type="match status" value="1"/>
</dbReference>
<protein>
    <submittedName>
        <fullName evidence="2">Uncharacterized protein</fullName>
    </submittedName>
</protein>
<dbReference type="AlphaFoldDB" id="A0A2G5UNX5"/>
<dbReference type="CDD" id="cd00093">
    <property type="entry name" value="HTH_XRE"/>
    <property type="match status" value="1"/>
</dbReference>
<organism evidence="2 3">
    <name type="scientific">Caenorhabditis nigoni</name>
    <dbReference type="NCBI Taxonomy" id="1611254"/>
    <lineage>
        <taxon>Eukaryota</taxon>
        <taxon>Metazoa</taxon>
        <taxon>Ecdysozoa</taxon>
        <taxon>Nematoda</taxon>
        <taxon>Chromadorea</taxon>
        <taxon>Rhabditida</taxon>
        <taxon>Rhabditina</taxon>
        <taxon>Rhabditomorpha</taxon>
        <taxon>Rhabditoidea</taxon>
        <taxon>Rhabditidae</taxon>
        <taxon>Peloderinae</taxon>
        <taxon>Caenorhabditis</taxon>
    </lineage>
</organism>
<dbReference type="InterPro" id="IPR001387">
    <property type="entry name" value="Cro/C1-type_HTH"/>
</dbReference>
<dbReference type="InterPro" id="IPR010982">
    <property type="entry name" value="Lambda_DNA-bd_dom_sf"/>
</dbReference>
<evidence type="ECO:0000256" key="1">
    <source>
        <dbReference type="SAM" id="MobiDB-lite"/>
    </source>
</evidence>
<name>A0A2G5UNX5_9PELO</name>
<dbReference type="Proteomes" id="UP000230233">
    <property type="component" value="Chromosome III"/>
</dbReference>
<feature type="region of interest" description="Disordered" evidence="1">
    <location>
        <begin position="45"/>
        <end position="69"/>
    </location>
</feature>
<reference evidence="3" key="1">
    <citation type="submission" date="2017-10" db="EMBL/GenBank/DDBJ databases">
        <title>Rapid genome shrinkage in a self-fertile nematode reveals novel sperm competition proteins.</title>
        <authorList>
            <person name="Yin D."/>
            <person name="Schwarz E.M."/>
            <person name="Thomas C.G."/>
            <person name="Felde R.L."/>
            <person name="Korf I.F."/>
            <person name="Cutter A.D."/>
            <person name="Schartner C.M."/>
            <person name="Ralston E.J."/>
            <person name="Meyer B.J."/>
            <person name="Haag E.S."/>
        </authorList>
    </citation>
    <scope>NUCLEOTIDE SEQUENCE [LARGE SCALE GENOMIC DNA]</scope>
    <source>
        <strain evidence="3">JU1422</strain>
    </source>
</reference>
<accession>A0A2G5UNX5</accession>